<evidence type="ECO:0000259" key="2">
    <source>
        <dbReference type="Pfam" id="PF23451"/>
    </source>
</evidence>
<evidence type="ECO:0000313" key="4">
    <source>
        <dbReference type="Proteomes" id="UP000664761"/>
    </source>
</evidence>
<dbReference type="Pfam" id="PF23451">
    <property type="entry name" value="Zn_ribbon_PaaD"/>
    <property type="match status" value="1"/>
</dbReference>
<reference evidence="3 4" key="1">
    <citation type="submission" date="2021-03" db="EMBL/GenBank/DDBJ databases">
        <title>Sneathiella sp. CAU 1612 isolated from Kang Won-do.</title>
        <authorList>
            <person name="Kim W."/>
        </authorList>
    </citation>
    <scope>NUCLEOTIDE SEQUENCE [LARGE SCALE GENOMIC DNA]</scope>
    <source>
        <strain evidence="3 4">CAU 1612</strain>
    </source>
</reference>
<dbReference type="PANTHER" id="PTHR42831">
    <property type="entry name" value="FE-S PROTEIN MATURATION AUXILIARY FACTOR YITW"/>
    <property type="match status" value="1"/>
</dbReference>
<dbReference type="InterPro" id="IPR002744">
    <property type="entry name" value="MIP18-like"/>
</dbReference>
<proteinExistence type="predicted"/>
<dbReference type="InterPro" id="IPR056572">
    <property type="entry name" value="Zn_ribbon_PaaD"/>
</dbReference>
<organism evidence="3 4">
    <name type="scientific">Sneathiella sedimenti</name>
    <dbReference type="NCBI Taxonomy" id="2816034"/>
    <lineage>
        <taxon>Bacteria</taxon>
        <taxon>Pseudomonadati</taxon>
        <taxon>Pseudomonadota</taxon>
        <taxon>Alphaproteobacteria</taxon>
        <taxon>Sneathiellales</taxon>
        <taxon>Sneathiellaceae</taxon>
        <taxon>Sneathiella</taxon>
    </lineage>
</organism>
<dbReference type="PANTHER" id="PTHR42831:SF3">
    <property type="entry name" value="1,2-PHENYLACETYL-COA EPOXIDASE, SUBUNIT D-RELATED"/>
    <property type="match status" value="1"/>
</dbReference>
<dbReference type="Gene3D" id="3.30.300.130">
    <property type="entry name" value="Fe-S cluster assembly (FSCA)"/>
    <property type="match status" value="1"/>
</dbReference>
<sequence>MVALAVKDELIEILALVKDPEIPVLSIADLGIIRRVEEGENGHPVVVITPTYSGCPATEVIEADIASMLKLHGVPDFEIKTELSPAWTTDWITAEGRRKLKEYGIAPPANRGKVALLGHEEVSCPQCNSNRTEQVSEFGSTACKAQYKCLDCLEPFDYFKCV</sequence>
<evidence type="ECO:0000313" key="3">
    <source>
        <dbReference type="EMBL" id="MBO0333745.1"/>
    </source>
</evidence>
<keyword evidence="4" id="KW-1185">Reference proteome</keyword>
<comment type="caution">
    <text evidence="3">The sequence shown here is derived from an EMBL/GenBank/DDBJ whole genome shotgun (WGS) entry which is preliminary data.</text>
</comment>
<dbReference type="RefSeq" id="WP_207044466.1">
    <property type="nucleotide sequence ID" value="NZ_JAFLNC010000002.1"/>
</dbReference>
<dbReference type="Pfam" id="PF01883">
    <property type="entry name" value="FeS_assembly_P"/>
    <property type="match status" value="1"/>
</dbReference>
<gene>
    <name evidence="3" type="primary">paaJ</name>
    <name evidence="3" type="ORF">J0X12_08975</name>
</gene>
<evidence type="ECO:0000259" key="1">
    <source>
        <dbReference type="Pfam" id="PF01883"/>
    </source>
</evidence>
<feature type="domain" description="PaaD zinc beta ribbon" evidence="2">
    <location>
        <begin position="116"/>
        <end position="160"/>
    </location>
</feature>
<name>A0ABS3F5L5_9PROT</name>
<protein>
    <submittedName>
        <fullName evidence="3">Phenylacetate-CoA oxygenase subunit PaaJ</fullName>
    </submittedName>
</protein>
<dbReference type="InterPro" id="IPR011883">
    <property type="entry name" value="PaaD-like"/>
</dbReference>
<dbReference type="InterPro" id="IPR052339">
    <property type="entry name" value="Fe-S_Maturation_MIP18"/>
</dbReference>
<feature type="domain" description="MIP18 family-like" evidence="1">
    <location>
        <begin position="7"/>
        <end position="70"/>
    </location>
</feature>
<dbReference type="NCBIfam" id="TIGR02159">
    <property type="entry name" value="PA_CoA_Oxy4"/>
    <property type="match status" value="1"/>
</dbReference>
<accession>A0ABS3F5L5</accession>
<dbReference type="SUPFAM" id="SSF117916">
    <property type="entry name" value="Fe-S cluster assembly (FSCA) domain-like"/>
    <property type="match status" value="1"/>
</dbReference>
<dbReference type="EMBL" id="JAFLNC010000002">
    <property type="protein sequence ID" value="MBO0333745.1"/>
    <property type="molecule type" value="Genomic_DNA"/>
</dbReference>
<dbReference type="Proteomes" id="UP000664761">
    <property type="component" value="Unassembled WGS sequence"/>
</dbReference>
<dbReference type="InterPro" id="IPR034904">
    <property type="entry name" value="FSCA_dom_sf"/>
</dbReference>